<dbReference type="EMBL" id="CP044423">
    <property type="protein sequence ID" value="QFG35907.1"/>
    <property type="molecule type" value="Genomic_DNA"/>
</dbReference>
<name>A0AAE6TT34_PARPN</name>
<proteinExistence type="predicted"/>
<reference evidence="1 2" key="1">
    <citation type="submission" date="2019-01" db="EMBL/GenBank/DDBJ databases">
        <title>Complete Genome Sequence and Annotation of the Paracoccus pantotrophus type strain DSM 2944.</title>
        <authorList>
            <person name="Bockwoldt J.A."/>
            <person name="Zimmermann M."/>
            <person name="Tiso T."/>
            <person name="Blank L.M."/>
        </authorList>
    </citation>
    <scope>NUCLEOTIDE SEQUENCE [LARGE SCALE GENOMIC DNA]</scope>
    <source>
        <strain evidence="1 2">DSM 2944</strain>
    </source>
</reference>
<protein>
    <submittedName>
        <fullName evidence="1">Transposase</fullName>
    </submittedName>
</protein>
<dbReference type="InterPro" id="IPR008878">
    <property type="entry name" value="Transposase_IS66_Orf2"/>
</dbReference>
<accession>A0AAE6TT34</accession>
<dbReference type="AlphaFoldDB" id="A0AAE6TT34"/>
<sequence length="134" mass="14938">MGSDGLCQEPRPSAEHREVAPPLCAHGLPVHDIPVLPAADHGRDQAHRLSQGEEGCLAVPVSSMLRRDPFTGRVFVSRARRSDRLKLFYWDGTSPLMACTRLEDARFTARCDRLIQHCNIIETGNGGWRIKPRA</sequence>
<evidence type="ECO:0000313" key="2">
    <source>
        <dbReference type="Proteomes" id="UP000326453"/>
    </source>
</evidence>
<dbReference type="Pfam" id="PF05717">
    <property type="entry name" value="TnpB_IS66"/>
    <property type="match status" value="1"/>
</dbReference>
<dbReference type="Proteomes" id="UP000326453">
    <property type="component" value="Chromosome 2"/>
</dbReference>
<gene>
    <name evidence="1" type="ORF">ESD82_07135</name>
</gene>
<evidence type="ECO:0000313" key="1">
    <source>
        <dbReference type="EMBL" id="QFG35907.1"/>
    </source>
</evidence>
<dbReference type="KEGG" id="ppan:ESD82_07135"/>
<organism evidence="1 2">
    <name type="scientific">Paracoccus pantotrophus</name>
    <name type="common">Thiosphaera pantotropha</name>
    <dbReference type="NCBI Taxonomy" id="82367"/>
    <lineage>
        <taxon>Bacteria</taxon>
        <taxon>Pseudomonadati</taxon>
        <taxon>Pseudomonadota</taxon>
        <taxon>Alphaproteobacteria</taxon>
        <taxon>Rhodobacterales</taxon>
        <taxon>Paracoccaceae</taxon>
        <taxon>Paracoccus</taxon>
    </lineage>
</organism>